<reference evidence="1" key="1">
    <citation type="submission" date="2018-06" db="EMBL/GenBank/DDBJ databases">
        <authorList>
            <person name="O'Rourke A."/>
        </authorList>
    </citation>
    <scope>NUCLEOTIDE SEQUENCE</scope>
    <source>
        <strain evidence="1">132550021-3</strain>
    </source>
</reference>
<sequence length="95" mass="10649">MVLDTHSKGLFQRWLEIEAAAGKSLKQTLDEINATCGTAYRHNWPSKMADSGYSLERIPIAVRRYMMRRVLPAELSARGATFSPEVIEVLIGLLT</sequence>
<protein>
    <submittedName>
        <fullName evidence="1">Uncharacterized protein</fullName>
    </submittedName>
</protein>
<dbReference type="EMBL" id="QGBI01000014">
    <property type="protein sequence ID" value="MBX3891338.1"/>
    <property type="molecule type" value="Genomic_DNA"/>
</dbReference>
<accession>A0AAW4QAD8</accession>
<dbReference type="RefSeq" id="WP_182553255.1">
    <property type="nucleotide sequence ID" value="NZ_QGAQ01000014.1"/>
</dbReference>
<dbReference type="Proteomes" id="UP001199322">
    <property type="component" value="Unassembled WGS sequence"/>
</dbReference>
<dbReference type="AlphaFoldDB" id="A0AAW4QAD8"/>
<name>A0AAW4QAD8_RALPI</name>
<gene>
    <name evidence="1" type="ORF">DEE74_15845</name>
</gene>
<evidence type="ECO:0000313" key="1">
    <source>
        <dbReference type="EMBL" id="MBX3891338.1"/>
    </source>
</evidence>
<organism evidence="1 2">
    <name type="scientific">Ralstonia pickettii</name>
    <name type="common">Burkholderia pickettii</name>
    <dbReference type="NCBI Taxonomy" id="329"/>
    <lineage>
        <taxon>Bacteria</taxon>
        <taxon>Pseudomonadati</taxon>
        <taxon>Pseudomonadota</taxon>
        <taxon>Betaproteobacteria</taxon>
        <taxon>Burkholderiales</taxon>
        <taxon>Burkholderiaceae</taxon>
        <taxon>Ralstonia</taxon>
    </lineage>
</organism>
<proteinExistence type="predicted"/>
<evidence type="ECO:0000313" key="2">
    <source>
        <dbReference type="Proteomes" id="UP001199322"/>
    </source>
</evidence>
<comment type="caution">
    <text evidence="1">The sequence shown here is derived from an EMBL/GenBank/DDBJ whole genome shotgun (WGS) entry which is preliminary data.</text>
</comment>